<name>A0AC59YPB1_RANTA</name>
<accession>A0AC59YPB1</accession>
<reference evidence="1" key="2">
    <citation type="submission" date="2025-03" db="EMBL/GenBank/DDBJ databases">
        <authorList>
            <consortium name="ELIXIR-Norway"/>
            <consortium name="Elixir Norway"/>
        </authorList>
    </citation>
    <scope>NUCLEOTIDE SEQUENCE</scope>
</reference>
<evidence type="ECO:0000313" key="1">
    <source>
        <dbReference type="EMBL" id="CAM9876384.1"/>
    </source>
</evidence>
<sequence length="104" mass="11163">MVLEMQRRAEKGQGDGQGTTGQGSQCASYFRAHSEASKARPAPSDLSSLFRCSRRPSLGSFSLLSLKHVELRLGQGAFLPPSSTLSSLLLEHLQLDLCEVGALC</sequence>
<proteinExistence type="predicted"/>
<evidence type="ECO:0000313" key="2">
    <source>
        <dbReference type="Proteomes" id="UP001162501"/>
    </source>
</evidence>
<dbReference type="EMBL" id="OX596103">
    <property type="protein sequence ID" value="CAM9876384.1"/>
    <property type="molecule type" value="Genomic_DNA"/>
</dbReference>
<dbReference type="Proteomes" id="UP001162501">
    <property type="component" value="Chromosome 19"/>
</dbReference>
<organism evidence="1 2">
    <name type="scientific">Rangifer tarandus platyrhynchus</name>
    <name type="common">Svalbard reindeer</name>
    <dbReference type="NCBI Taxonomy" id="3082113"/>
    <lineage>
        <taxon>Eukaryota</taxon>
        <taxon>Metazoa</taxon>
        <taxon>Chordata</taxon>
        <taxon>Craniata</taxon>
        <taxon>Vertebrata</taxon>
        <taxon>Euteleostomi</taxon>
        <taxon>Mammalia</taxon>
        <taxon>Eutheria</taxon>
        <taxon>Laurasiatheria</taxon>
        <taxon>Artiodactyla</taxon>
        <taxon>Ruminantia</taxon>
        <taxon>Pecora</taxon>
        <taxon>Cervidae</taxon>
        <taxon>Odocoileinae</taxon>
        <taxon>Rangifer</taxon>
    </lineage>
</organism>
<protein>
    <submittedName>
        <fullName evidence="1">Uncharacterized protein</fullName>
    </submittedName>
</protein>
<gene>
    <name evidence="1" type="ORF">MRATA1EN22A_LOCUS8735</name>
</gene>
<reference evidence="1" key="1">
    <citation type="submission" date="2023-05" db="EMBL/GenBank/DDBJ databases">
        <authorList>
            <consortium name="ELIXIR-Norway"/>
        </authorList>
    </citation>
    <scope>NUCLEOTIDE SEQUENCE</scope>
</reference>